<sequence length="141" mass="14919">MAAPERELVGVATAFLRSCAPLTALVGTSIFFRPQPTLTPPYVSVDDAYTTRVDAQCISGVLVTLNVHVWTDDSHPLPNGGGALQDARAIAFEVSNALHHAALTLPTSTLVTIAHKGTRVFYDTDGTTGHGVVSFEAIVNF</sequence>
<evidence type="ECO:0000313" key="1">
    <source>
        <dbReference type="EMBL" id="MER9287446.1"/>
    </source>
</evidence>
<protein>
    <submittedName>
        <fullName evidence="1">DUF3168 domain-containing protein</fullName>
    </submittedName>
</protein>
<proteinExistence type="predicted"/>
<dbReference type="EMBL" id="JAMYRI010000021">
    <property type="protein sequence ID" value="MER9287446.1"/>
    <property type="molecule type" value="Genomic_DNA"/>
</dbReference>
<reference evidence="1 2" key="1">
    <citation type="journal article" date="2024" name="Proc. Natl. Acad. Sci. U.S.A.">
        <title>The evolutionary genomics of adaptation to stress in wild rhizobium bacteria.</title>
        <authorList>
            <person name="Kehlet-Delgado H."/>
            <person name="Montoya A.P."/>
            <person name="Jensen K.T."/>
            <person name="Wendlandt C.E."/>
            <person name="Dexheimer C."/>
            <person name="Roberts M."/>
            <person name="Torres Martinez L."/>
            <person name="Friesen M.L."/>
            <person name="Griffitts J.S."/>
            <person name="Porter S.S."/>
        </authorList>
    </citation>
    <scope>NUCLEOTIDE SEQUENCE [LARGE SCALE GENOMIC DNA]</scope>
    <source>
        <strain evidence="1 2">M0468</strain>
    </source>
</reference>
<dbReference type="Proteomes" id="UP001480082">
    <property type="component" value="Unassembled WGS sequence"/>
</dbReference>
<comment type="caution">
    <text evidence="1">The sequence shown here is derived from an EMBL/GenBank/DDBJ whole genome shotgun (WGS) entry which is preliminary data.</text>
</comment>
<keyword evidence="2" id="KW-1185">Reference proteome</keyword>
<name>A0ACC6T6D1_9HYPH</name>
<organism evidence="1 2">
    <name type="scientific">Mesorhizobium australicum</name>
    <dbReference type="NCBI Taxonomy" id="536018"/>
    <lineage>
        <taxon>Bacteria</taxon>
        <taxon>Pseudomonadati</taxon>
        <taxon>Pseudomonadota</taxon>
        <taxon>Alphaproteobacteria</taxon>
        <taxon>Hyphomicrobiales</taxon>
        <taxon>Phyllobacteriaceae</taxon>
        <taxon>Mesorhizobium</taxon>
    </lineage>
</organism>
<evidence type="ECO:0000313" key="2">
    <source>
        <dbReference type="Proteomes" id="UP001480082"/>
    </source>
</evidence>
<accession>A0ACC6T6D1</accession>
<gene>
    <name evidence="1" type="ORF">NKI81_26470</name>
</gene>